<keyword evidence="3" id="KW-1185">Reference proteome</keyword>
<dbReference type="EMBL" id="QGGI01000014">
    <property type="protein sequence ID" value="PWJ89662.1"/>
    <property type="molecule type" value="Genomic_DNA"/>
</dbReference>
<protein>
    <submittedName>
        <fullName evidence="1">Uncharacterized protein</fullName>
    </submittedName>
</protein>
<dbReference type="Proteomes" id="UP000245921">
    <property type="component" value="Unassembled WGS sequence"/>
</dbReference>
<dbReference type="AlphaFoldDB" id="A0AA45C5W7"/>
<reference evidence="1 3" key="1">
    <citation type="submission" date="2018-05" db="EMBL/GenBank/DDBJ databases">
        <title>Genomic Encyclopedia of Type Strains, Phase IV (KMG-IV): sequencing the most valuable type-strain genomes for metagenomic binning, comparative biology and taxonomic classification.</title>
        <authorList>
            <person name="Goeker M."/>
        </authorList>
    </citation>
    <scope>NUCLEOTIDE SEQUENCE [LARGE SCALE GENOMIC DNA]</scope>
    <source>
        <strain evidence="1 3">DSM 24906</strain>
    </source>
</reference>
<evidence type="ECO:0000313" key="1">
    <source>
        <dbReference type="EMBL" id="PWJ89662.1"/>
    </source>
</evidence>
<evidence type="ECO:0000313" key="3">
    <source>
        <dbReference type="Proteomes" id="UP000245921"/>
    </source>
</evidence>
<accession>A0AA45C5W7</accession>
<organism evidence="1 3">
    <name type="scientific">Oceanotoga teriensis</name>
    <dbReference type="NCBI Taxonomy" id="515440"/>
    <lineage>
        <taxon>Bacteria</taxon>
        <taxon>Thermotogati</taxon>
        <taxon>Thermotogota</taxon>
        <taxon>Thermotogae</taxon>
        <taxon>Petrotogales</taxon>
        <taxon>Petrotogaceae</taxon>
        <taxon>Oceanotoga</taxon>
    </lineage>
</organism>
<sequence length="27" mass="2954">MKKVIVMMLLMGIMLIGNAAGELEIFS</sequence>
<comment type="caution">
    <text evidence="1">The sequence shown here is derived from an EMBL/GenBank/DDBJ whole genome shotgun (WGS) entry which is preliminary data.</text>
</comment>
<dbReference type="EMBL" id="QGGI01000013">
    <property type="protein sequence ID" value="PWJ90090.1"/>
    <property type="molecule type" value="Genomic_DNA"/>
</dbReference>
<proteinExistence type="predicted"/>
<evidence type="ECO:0000313" key="2">
    <source>
        <dbReference type="EMBL" id="PWJ90090.1"/>
    </source>
</evidence>
<feature type="non-terminal residue" evidence="1">
    <location>
        <position position="27"/>
    </location>
</feature>
<gene>
    <name evidence="2" type="ORF">C7380_11379</name>
    <name evidence="1" type="ORF">C7380_11465</name>
</gene>
<name>A0AA45C5W7_9BACT</name>